<dbReference type="SUPFAM" id="SSF54821">
    <property type="entry name" value="Ribosomal protein S3 C-terminal domain"/>
    <property type="match status" value="1"/>
</dbReference>
<dbReference type="Pfam" id="PF00238">
    <property type="entry name" value="Ribosomal_L14"/>
    <property type="match status" value="1"/>
</dbReference>
<evidence type="ECO:0000256" key="19">
    <source>
        <dbReference type="ARBA" id="ARBA00035473"/>
    </source>
</evidence>
<dbReference type="InterPro" id="IPR015946">
    <property type="entry name" value="KH_dom-like_a/b"/>
</dbReference>
<dbReference type="InterPro" id="IPR001854">
    <property type="entry name" value="Ribosomal_uL29"/>
</dbReference>
<feature type="domain" description="KH type-2" evidence="25">
    <location>
        <begin position="738"/>
        <end position="806"/>
    </location>
</feature>
<feature type="compositionally biased region" description="Basic residues" evidence="24">
    <location>
        <begin position="515"/>
        <end position="525"/>
    </location>
</feature>
<dbReference type="InterPro" id="IPR005732">
    <property type="entry name" value="Ribosomal_uS19_bac-type"/>
</dbReference>
<dbReference type="CDD" id="cd00337">
    <property type="entry name" value="Ribosomal_uL14"/>
    <property type="match status" value="1"/>
</dbReference>
<dbReference type="Gene3D" id="3.30.70.330">
    <property type="match status" value="1"/>
</dbReference>
<dbReference type="Pfam" id="PF00189">
    <property type="entry name" value="Ribosomal_S3_C"/>
    <property type="match status" value="1"/>
</dbReference>
<feature type="compositionally biased region" description="Basic and acidic residues" evidence="24">
    <location>
        <begin position="490"/>
        <end position="500"/>
    </location>
</feature>
<sequence length="1543" mass="171273">MASLPVYDRTGAEVGKYEIDPAVLVSRINKQLLHDAVVMYESNLRQGTAKTKSRAEVAGTTKKMYRQKGTGNARAGSRRSGIRRGGGHIHAKRPRDWVYRLPRKALQLATRMALASKVRDQQITLIDDLSFDKPATKQMAEIIKSLKCDGKTLLVATAAHDMNVYKSARNIAGVTVSPATDLNARSVLAPRHVLMTTAALDVIKVVLRPLVTEKGMHRSTRYNAYAFEVNPLATKPDVRRAVEELFEVKVLKVYTQNRKGKPRRTRFRQAHTKSWKKAIVKLELTPGAKPEKSLLRPKKRTGGRNNQGKITARHRGGGHKRRYRLIDFRRNKDGVLARVASIQYDPNRSARIALLHYVDGEKRYILAPNGLKQGAEVISGAEAPAEIGNCLPLKNIPLGTSVHNVELQPGKGGQMCRSAGTSATLAARESDWAQINLPSGEIRRIPSNCRATVGSIGNADHMNIVIGKAGRNRWKGRRPHVRGTAMNPIDHPHGGGEGRTKGGRHPVSPTGKPAKGGRTRNKRKPSNASIIHISKSETSVAMGRSLKKGPYVDPKVYLKVERLDEKGVKEPIKTWARACTIVPEFVGHTFMVHNGKTHIKVFVTEDMVGHKLGEFSPIFVMGYRATHRFARISPRKVRPLADMIRGKYADDALDLLRYQPQRGARMLEKVLRSALGNAEDRRAANLSSLVVVDARVDGGPMFKRVRPRARGMAHIIRKRMSHIHVEEFSDLLLEDQKIRRYIKAKYRHAGIPKIEIERTRDEVKVVLFSSRPGVIIGRKGQAVEALQGELQDLVGRRINIKIEEISRPEIHAQLVAEDIADQLARRSSFRRTMKRALEQTMEAGAKGIKVQLAGRLGGAEMARREKQIAGSIPLSTLRAKIDYGFTEAKTAQGHIGVQAGWISAATIEAGRIAAQQYLRNEGRLYIRIFPHKSITSIPLETRMGKGKGEPEYWAAVVRPGTVLYEIGGVSEEAAKICFRRKGVAMSAVSELRQMSDEQLQVTLKDATERLFRLRIQAQTERLDAPSELRMPKRVDYGVVASDKSDKTRRVEIKRAVRHKKYGKIIRRKTVCHVHDENNESALGDTVEITECRPRSKSKTWELVRVLAKSEAVDVAAMRAAARAAKSSDDESESSAVMIQMQTRLAVADNTGAKEVMCIKVLGGTHRRTAGLGDIIVCSVKSVISGSDIKKGAVVRGVIVRCKQPTRRTDGSYVRFDRNALVIIDQDKNPRGTRIFGGLMHIRTDDIVLVRTGSGRDTRARVLTVLPREGKVVVEGVARVYKHVRRSQKNPQGGRLSKEMPIQMSNVMLVCTSCGQPTRTGARFLDDGSKERYCKKCGAGQGQIAPPRSAHDTTMVPRLKERYEKEVLPALGEKLGRTNPHALPRLQKIVINMGVGSAITDKKHLEDATKALTQISGQKPAVTQARKSIAGFKLREGQLIGCKVTLRGNRMYEFLDRLISLAIPRVRDFRGLNPKAFDGNGNYSMGLSEQLVFPELNPDKFLRTQGMDITMVISGKSNSDSFELLQQLGMPFRTPEDKKSKGAA</sequence>
<evidence type="ECO:0000256" key="22">
    <source>
        <dbReference type="RuleBase" id="RU003624"/>
    </source>
</evidence>
<dbReference type="HAMAP" id="MF_01333_B">
    <property type="entry name" value="Ribosomal_uL5_B"/>
    <property type="match status" value="1"/>
</dbReference>
<keyword evidence="13 21" id="KW-0694">RNA-binding</keyword>
<evidence type="ECO:0000256" key="10">
    <source>
        <dbReference type="ARBA" id="ARBA00010745"/>
    </source>
</evidence>
<dbReference type="InterPro" id="IPR041988">
    <property type="entry name" value="Ribosomal_uL24_KOW"/>
</dbReference>
<dbReference type="Gene3D" id="3.40.1370.10">
    <property type="match status" value="1"/>
</dbReference>
<evidence type="ECO:0000256" key="20">
    <source>
        <dbReference type="ARBA" id="ARBA00069872"/>
    </source>
</evidence>
<dbReference type="InterPro" id="IPR019984">
    <property type="entry name" value="Ribosomal_uS17_bact/chlr"/>
</dbReference>
<dbReference type="HAMAP" id="MF_00531">
    <property type="entry name" value="Ribosomal_uS19"/>
    <property type="match status" value="1"/>
</dbReference>
<dbReference type="SMART" id="SM01374">
    <property type="entry name" value="Ribosomal_L14"/>
    <property type="match status" value="1"/>
</dbReference>
<dbReference type="Pfam" id="PF03947">
    <property type="entry name" value="Ribosomal_L2_C"/>
    <property type="match status" value="1"/>
</dbReference>
<dbReference type="PROSITE" id="PS00548">
    <property type="entry name" value="RIBOSOMAL_S3"/>
    <property type="match status" value="1"/>
</dbReference>
<dbReference type="InterPro" id="IPR000266">
    <property type="entry name" value="Ribosomal_uS17"/>
</dbReference>
<comment type="similarity">
    <text evidence="3">Belongs to the universal ribosomal protein uS19 family.</text>
</comment>
<evidence type="ECO:0000256" key="17">
    <source>
        <dbReference type="ARBA" id="ARBA00035251"/>
    </source>
</evidence>
<dbReference type="PRINTS" id="PR00060">
    <property type="entry name" value="RIBOSOMALL16"/>
</dbReference>
<feature type="region of interest" description="Disordered" evidence="24">
    <location>
        <begin position="290"/>
        <end position="320"/>
    </location>
</feature>
<dbReference type="InterPro" id="IPR013005">
    <property type="entry name" value="Ribosomal_uL4-like"/>
</dbReference>
<evidence type="ECO:0000256" key="21">
    <source>
        <dbReference type="PROSITE-ProRule" id="PRU00118"/>
    </source>
</evidence>
<dbReference type="InterPro" id="IPR005727">
    <property type="entry name" value="Ribosomal_uL22_bac/chlpt-type"/>
</dbReference>
<dbReference type="Proteomes" id="UP001152797">
    <property type="component" value="Unassembled WGS sequence"/>
</dbReference>
<feature type="compositionally biased region" description="Basic residues" evidence="24">
    <location>
        <begin position="311"/>
        <end position="320"/>
    </location>
</feature>
<dbReference type="InterPro" id="IPR013025">
    <property type="entry name" value="Ribosomal_uL23-like"/>
</dbReference>
<dbReference type="PROSITE" id="PS00049">
    <property type="entry name" value="RIBOSOMAL_L14"/>
    <property type="match status" value="1"/>
</dbReference>
<dbReference type="NCBIfam" id="TIGR01164">
    <property type="entry name" value="rplP_bact"/>
    <property type="match status" value="1"/>
</dbReference>
<dbReference type="Gene3D" id="3.30.1140.32">
    <property type="entry name" value="Ribosomal protein S3, C-terminal domain"/>
    <property type="match status" value="1"/>
</dbReference>
<dbReference type="InterPro" id="IPR023574">
    <property type="entry name" value="Ribosomal_uL4_dom_sf"/>
</dbReference>
<dbReference type="InterPro" id="IPR036853">
    <property type="entry name" value="Ribosomal_uL14_sf"/>
</dbReference>
<dbReference type="Gene3D" id="2.30.30.30">
    <property type="match status" value="2"/>
</dbReference>
<comment type="similarity">
    <text evidence="7">Belongs to the universal ribosomal protein uS17 family.</text>
</comment>
<evidence type="ECO:0000259" key="25">
    <source>
        <dbReference type="PROSITE" id="PS50823"/>
    </source>
</evidence>
<dbReference type="SMART" id="SM01383">
    <property type="entry name" value="Ribosomal_L2"/>
    <property type="match status" value="1"/>
</dbReference>
<dbReference type="InterPro" id="IPR022666">
    <property type="entry name" value="Ribosomal_uL2_RNA-bd_dom"/>
</dbReference>
<dbReference type="SMART" id="SM00322">
    <property type="entry name" value="KH"/>
    <property type="match status" value="1"/>
</dbReference>
<dbReference type="InterPro" id="IPR031310">
    <property type="entry name" value="Ribosomal_uL5_N"/>
</dbReference>
<dbReference type="PANTHER" id="PTHR13691">
    <property type="entry name" value="RIBOSOMAL PROTEIN L2"/>
    <property type="match status" value="1"/>
</dbReference>
<dbReference type="SUPFAM" id="SSF54686">
    <property type="entry name" value="Ribosomal protein L16p/L10e"/>
    <property type="match status" value="1"/>
</dbReference>
<evidence type="ECO:0000256" key="23">
    <source>
        <dbReference type="RuleBase" id="RU004005"/>
    </source>
</evidence>
<dbReference type="InterPro" id="IPR005745">
    <property type="entry name" value="Ribosomal_uL14_bac-type"/>
</dbReference>
<evidence type="ECO:0000256" key="12">
    <source>
        <dbReference type="ARBA" id="ARBA00022730"/>
    </source>
</evidence>
<dbReference type="CDD" id="cd02412">
    <property type="entry name" value="KH-II_30S_S3"/>
    <property type="match status" value="1"/>
</dbReference>
<evidence type="ECO:0000313" key="27">
    <source>
        <dbReference type="EMBL" id="CAL4759150.1"/>
    </source>
</evidence>
<evidence type="ECO:0000256" key="9">
    <source>
        <dbReference type="ARBA" id="ARBA00010618"/>
    </source>
</evidence>
<dbReference type="InterPro" id="IPR016180">
    <property type="entry name" value="Ribosomal_uL16_dom"/>
</dbReference>
<dbReference type="SUPFAM" id="SSF54843">
    <property type="entry name" value="Ribosomal protein L22"/>
    <property type="match status" value="1"/>
</dbReference>
<dbReference type="InterPro" id="IPR000218">
    <property type="entry name" value="Ribosomal_uL14"/>
</dbReference>
<dbReference type="InterPro" id="IPR014726">
    <property type="entry name" value="Ribosomal_uL2_dom3"/>
</dbReference>
<dbReference type="InterPro" id="IPR022803">
    <property type="entry name" value="Ribosomal_uL5_dom_sf"/>
</dbReference>
<dbReference type="InterPro" id="IPR002136">
    <property type="entry name" value="Ribosomal_uL4"/>
</dbReference>
<dbReference type="NCBIfam" id="TIGR01050">
    <property type="entry name" value="rpsS_bact"/>
    <property type="match status" value="1"/>
</dbReference>
<dbReference type="InterPro" id="IPR004044">
    <property type="entry name" value="KH_dom_type_2"/>
</dbReference>
<reference evidence="27 28" key="2">
    <citation type="submission" date="2024-05" db="EMBL/GenBank/DDBJ databases">
        <authorList>
            <person name="Chen Y."/>
            <person name="Shah S."/>
            <person name="Dougan E. K."/>
            <person name="Thang M."/>
            <person name="Chan C."/>
        </authorList>
    </citation>
    <scope>NUCLEOTIDE SEQUENCE [LARGE SCALE GENOMIC DNA]</scope>
</reference>
<dbReference type="InterPro" id="IPR005704">
    <property type="entry name" value="Ribosomal_uS3_bac-typ"/>
</dbReference>
<dbReference type="NCBIfam" id="TIGR03953">
    <property type="entry name" value="rplD_bact"/>
    <property type="match status" value="1"/>
</dbReference>
<evidence type="ECO:0000256" key="4">
    <source>
        <dbReference type="ARBA" id="ARBA00008553"/>
    </source>
</evidence>
<dbReference type="CDD" id="cd01433">
    <property type="entry name" value="Ribosomal_L16_L10e"/>
    <property type="match status" value="1"/>
</dbReference>
<dbReference type="InterPro" id="IPR009019">
    <property type="entry name" value="KH_sf_prok-type"/>
</dbReference>
<dbReference type="InterPro" id="IPR019972">
    <property type="entry name" value="Ribosomal_uL14_CS"/>
</dbReference>
<dbReference type="InterPro" id="IPR036049">
    <property type="entry name" value="Ribosomal_uL29_sf"/>
</dbReference>
<dbReference type="NCBIfam" id="TIGR00012">
    <property type="entry name" value="L29"/>
    <property type="match status" value="1"/>
</dbReference>
<dbReference type="NCBIfam" id="NF004123">
    <property type="entry name" value="PRK05610.1"/>
    <property type="match status" value="1"/>
</dbReference>
<dbReference type="CDD" id="cd00364">
    <property type="entry name" value="Ribosomal_uS17"/>
    <property type="match status" value="1"/>
</dbReference>
<comment type="caution">
    <text evidence="26">The sequence shown here is derived from an EMBL/GenBank/DDBJ whole genome shotgun (WGS) entry which is preliminary data.</text>
</comment>
<feature type="region of interest" description="Disordered" evidence="24">
    <location>
        <begin position="64"/>
        <end position="89"/>
    </location>
</feature>
<evidence type="ECO:0000256" key="16">
    <source>
        <dbReference type="ARBA" id="ARBA00035154"/>
    </source>
</evidence>
<comment type="similarity">
    <text evidence="6 23">Belongs to the universal ribosomal protein uL22 family.</text>
</comment>
<dbReference type="Pfam" id="PF00673">
    <property type="entry name" value="Ribosomal_L5_C"/>
    <property type="match status" value="1"/>
</dbReference>
<evidence type="ECO:0000256" key="6">
    <source>
        <dbReference type="ARBA" id="ARBA00009451"/>
    </source>
</evidence>
<comment type="similarity">
    <text evidence="11 22">Belongs to the universal ribosomal protein uS3 family.</text>
</comment>
<dbReference type="InterPro" id="IPR005880">
    <property type="entry name" value="Ribosomal_uL2_bac/org-type"/>
</dbReference>
<dbReference type="InterPro" id="IPR001063">
    <property type="entry name" value="Ribosomal_uL22"/>
</dbReference>
<dbReference type="InterPro" id="IPR023575">
    <property type="entry name" value="Ribosomal_uS19_SF"/>
</dbReference>
<dbReference type="InterPro" id="IPR057264">
    <property type="entry name" value="Ribosomal_uL24_C"/>
</dbReference>
<dbReference type="SUPFAM" id="SSF54189">
    <property type="entry name" value="Ribosomal proteins S24e, L23 and L15e"/>
    <property type="match status" value="1"/>
</dbReference>
<dbReference type="InterPro" id="IPR014722">
    <property type="entry name" value="Rib_uL2_dom2"/>
</dbReference>
<organism evidence="26">
    <name type="scientific">Cladocopium goreaui</name>
    <dbReference type="NCBI Taxonomy" id="2562237"/>
    <lineage>
        <taxon>Eukaryota</taxon>
        <taxon>Sar</taxon>
        <taxon>Alveolata</taxon>
        <taxon>Dinophyceae</taxon>
        <taxon>Suessiales</taxon>
        <taxon>Symbiodiniaceae</taxon>
        <taxon>Cladocopium</taxon>
    </lineage>
</organism>
<dbReference type="InterPro" id="IPR001351">
    <property type="entry name" value="Ribosomal_uS3_C"/>
</dbReference>
<evidence type="ECO:0000256" key="1">
    <source>
        <dbReference type="ARBA" id="ARBA00005636"/>
    </source>
</evidence>
<dbReference type="EMBL" id="CAMXCT020000001">
    <property type="protein sequence ID" value="CAL1125213.1"/>
    <property type="molecule type" value="Genomic_DNA"/>
</dbReference>
<dbReference type="FunFam" id="4.10.950.10:FF:000001">
    <property type="entry name" value="50S ribosomal protein L2"/>
    <property type="match status" value="1"/>
</dbReference>
<feature type="compositionally biased region" description="Basic residues" evidence="24">
    <location>
        <begin position="76"/>
        <end position="89"/>
    </location>
</feature>
<feature type="compositionally biased region" description="Basic residues" evidence="24">
    <location>
        <begin position="472"/>
        <end position="481"/>
    </location>
</feature>
<dbReference type="HAMAP" id="MF_01326_B">
    <property type="entry name" value="Ribosomal_uL24_B"/>
    <property type="match status" value="1"/>
</dbReference>
<dbReference type="CDD" id="cd06089">
    <property type="entry name" value="KOW_RPL26"/>
    <property type="match status" value="1"/>
</dbReference>
<dbReference type="GO" id="GO:0003735">
    <property type="term" value="F:structural constituent of ribosome"/>
    <property type="evidence" value="ECO:0007669"/>
    <property type="project" value="InterPro"/>
</dbReference>
<dbReference type="HAMAP" id="MF_01309_B">
    <property type="entry name" value="Ribosomal_uS3_B"/>
    <property type="match status" value="1"/>
</dbReference>
<keyword evidence="28" id="KW-1185">Reference proteome</keyword>
<dbReference type="InterPro" id="IPR022669">
    <property type="entry name" value="Ribosomal_uL2_C"/>
</dbReference>
<dbReference type="InterPro" id="IPR036419">
    <property type="entry name" value="Ribosomal_S3_C_sf"/>
</dbReference>
<dbReference type="SUPFAM" id="SSF46561">
    <property type="entry name" value="Ribosomal protein L29 (L29p)"/>
    <property type="match status" value="1"/>
</dbReference>
<dbReference type="NCBIfam" id="TIGR01067">
    <property type="entry name" value="rplN_bact"/>
    <property type="match status" value="1"/>
</dbReference>
<comment type="similarity">
    <text evidence="2">Belongs to the universal ribosomal protein uL23 family.</text>
</comment>
<dbReference type="InterPro" id="IPR012678">
    <property type="entry name" value="Ribosomal_uL23/eL15/eS24_sf"/>
</dbReference>
<dbReference type="Gene3D" id="3.30.300.20">
    <property type="match status" value="1"/>
</dbReference>
<gene>
    <name evidence="26" type="ORF">C1SCF055_LOCUS428</name>
</gene>
<proteinExistence type="inferred from homology"/>
<dbReference type="PANTHER" id="PTHR13691:SF5">
    <property type="entry name" value="LARGE RIBOSOMAL SUBUNIT PROTEIN UL2M"/>
    <property type="match status" value="1"/>
</dbReference>
<dbReference type="InterPro" id="IPR022671">
    <property type="entry name" value="Ribosomal_uL2_CS"/>
</dbReference>
<dbReference type="InterPro" id="IPR002171">
    <property type="entry name" value="Ribosomal_uL2"/>
</dbReference>
<dbReference type="SUPFAM" id="SSF54570">
    <property type="entry name" value="Ribosomal protein S19"/>
    <property type="match status" value="1"/>
</dbReference>
<evidence type="ECO:0000256" key="2">
    <source>
        <dbReference type="ARBA" id="ARBA00006700"/>
    </source>
</evidence>
<dbReference type="InterPro" id="IPR012340">
    <property type="entry name" value="NA-bd_OB-fold"/>
</dbReference>
<dbReference type="Pfam" id="PF00203">
    <property type="entry name" value="Ribosomal_S19"/>
    <property type="match status" value="1"/>
</dbReference>
<dbReference type="InterPro" id="IPR018280">
    <property type="entry name" value="Ribosomal_uS3_CS"/>
</dbReference>
<dbReference type="PROSITE" id="PS00701">
    <property type="entry name" value="RIBOSOMAL_L16_2"/>
    <property type="match status" value="1"/>
</dbReference>
<dbReference type="PROSITE" id="PS00358">
    <property type="entry name" value="RIBOSOMAL_L5"/>
    <property type="match status" value="1"/>
</dbReference>
<dbReference type="InterPro" id="IPR036394">
    <property type="entry name" value="Ribosomal_uL22_sf"/>
</dbReference>
<dbReference type="InterPro" id="IPR000114">
    <property type="entry name" value="Ribosomal_uL16_bact-type"/>
</dbReference>
<evidence type="ECO:0000256" key="5">
    <source>
        <dbReference type="ARBA" id="ARBA00009254"/>
    </source>
</evidence>
<dbReference type="Gene3D" id="1.10.287.310">
    <property type="match status" value="1"/>
</dbReference>
<dbReference type="SUPFAM" id="SSF50193">
    <property type="entry name" value="Ribosomal protein L14"/>
    <property type="match status" value="1"/>
</dbReference>
<evidence type="ECO:0000256" key="14">
    <source>
        <dbReference type="ARBA" id="ARBA00022980"/>
    </source>
</evidence>
<dbReference type="Pfam" id="PF00573">
    <property type="entry name" value="Ribosomal_L4"/>
    <property type="match status" value="1"/>
</dbReference>
<dbReference type="GO" id="GO:0015935">
    <property type="term" value="C:small ribosomal subunit"/>
    <property type="evidence" value="ECO:0007669"/>
    <property type="project" value="InterPro"/>
</dbReference>
<evidence type="ECO:0000256" key="7">
    <source>
        <dbReference type="ARBA" id="ARBA00010254"/>
    </source>
</evidence>
<keyword evidence="14 22" id="KW-0689">Ribosomal protein</keyword>
<feature type="region of interest" description="Disordered" evidence="24">
    <location>
        <begin position="472"/>
        <end position="528"/>
    </location>
</feature>
<dbReference type="NCBIfam" id="TIGR01009">
    <property type="entry name" value="rpsC_bact"/>
    <property type="match status" value="1"/>
</dbReference>
<dbReference type="NCBIfam" id="NF000585">
    <property type="entry name" value="PRK00010.1"/>
    <property type="match status" value="1"/>
</dbReference>
<dbReference type="FunFam" id="3.30.860.10:FF:000001">
    <property type="entry name" value="30S ribosomal protein S19"/>
    <property type="match status" value="1"/>
</dbReference>
<dbReference type="OrthoDB" id="10267824at2759"/>
<dbReference type="NCBIfam" id="TIGR01079">
    <property type="entry name" value="rplX_bact"/>
    <property type="match status" value="1"/>
</dbReference>
<dbReference type="Gene3D" id="3.30.860.10">
    <property type="entry name" value="30s Ribosomal Protein S19, Chain A"/>
    <property type="match status" value="1"/>
</dbReference>
<dbReference type="GO" id="GO:0005737">
    <property type="term" value="C:cytoplasm"/>
    <property type="evidence" value="ECO:0007669"/>
    <property type="project" value="UniProtKB-ARBA"/>
</dbReference>
<evidence type="ECO:0000313" key="28">
    <source>
        <dbReference type="Proteomes" id="UP001152797"/>
    </source>
</evidence>
<dbReference type="InterPro" id="IPR036920">
    <property type="entry name" value="Ribosomal_uL16_sf"/>
</dbReference>
<dbReference type="PROSITE" id="PS00467">
    <property type="entry name" value="RIBOSOMAL_L2"/>
    <property type="match status" value="1"/>
</dbReference>
<dbReference type="HAMAP" id="MF_01369_B">
    <property type="entry name" value="Ribosomal_uL23_B"/>
    <property type="match status" value="1"/>
</dbReference>
<dbReference type="InterPro" id="IPR004087">
    <property type="entry name" value="KH_dom"/>
</dbReference>
<dbReference type="Gene3D" id="2.40.150.20">
    <property type="entry name" value="Ribosomal protein L14"/>
    <property type="match status" value="1"/>
</dbReference>
<evidence type="ECO:0000313" key="26">
    <source>
        <dbReference type="EMBL" id="CAI3971838.1"/>
    </source>
</evidence>
<dbReference type="Pfam" id="PF00831">
    <property type="entry name" value="Ribosomal_L29"/>
    <property type="match status" value="1"/>
</dbReference>
<name>A0A9P1FDD2_9DINO</name>
<dbReference type="Gene3D" id="4.10.950.10">
    <property type="entry name" value="Ribosomal protein L2, domain 3"/>
    <property type="match status" value="1"/>
</dbReference>
<accession>A0A9P1FDD2</accession>
<dbReference type="Gene3D" id="3.30.1440.10">
    <property type="match status" value="1"/>
</dbReference>
<dbReference type="PROSITE" id="PS50823">
    <property type="entry name" value="KH_TYPE_2"/>
    <property type="match status" value="1"/>
</dbReference>
<dbReference type="HAMAP" id="MF_01320_B">
    <property type="entry name" value="Ribosomal_uL2_B"/>
    <property type="match status" value="1"/>
</dbReference>
<evidence type="ECO:0000256" key="15">
    <source>
        <dbReference type="ARBA" id="ARBA00023274"/>
    </source>
</evidence>
<comment type="similarity">
    <text evidence="9">Belongs to the universal ribosomal protein uL24 family.</text>
</comment>
<reference evidence="26" key="1">
    <citation type="submission" date="2022-10" db="EMBL/GenBank/DDBJ databases">
        <authorList>
            <person name="Chen Y."/>
            <person name="Dougan E. K."/>
            <person name="Chan C."/>
            <person name="Rhodes N."/>
            <person name="Thang M."/>
        </authorList>
    </citation>
    <scope>NUCLEOTIDE SEQUENCE</scope>
</reference>
<dbReference type="SUPFAM" id="SSF55282">
    <property type="entry name" value="RL5-like"/>
    <property type="match status" value="1"/>
</dbReference>
<dbReference type="Gene3D" id="2.40.50.140">
    <property type="entry name" value="Nucleic acid-binding proteins"/>
    <property type="match status" value="2"/>
</dbReference>
<dbReference type="InterPro" id="IPR002222">
    <property type="entry name" value="Ribosomal_uS19"/>
</dbReference>
<dbReference type="NCBIfam" id="TIGR01171">
    <property type="entry name" value="rplB_bact"/>
    <property type="match status" value="1"/>
</dbReference>
<comment type="similarity">
    <text evidence="5">Belongs to the universal ribosomal protein uL29 family.</text>
</comment>
<dbReference type="FunFam" id="2.30.30.30:FF:000001">
    <property type="entry name" value="50S ribosomal protein L2"/>
    <property type="match status" value="1"/>
</dbReference>
<dbReference type="Pfam" id="PF17136">
    <property type="entry name" value="ribosomal_L24"/>
    <property type="match status" value="1"/>
</dbReference>
<dbReference type="SUPFAM" id="SSF52166">
    <property type="entry name" value="Ribosomal protein L4"/>
    <property type="match status" value="1"/>
</dbReference>
<dbReference type="InterPro" id="IPR020930">
    <property type="entry name" value="Ribosomal_uL5_bac-type"/>
</dbReference>
<dbReference type="SUPFAM" id="SSF54814">
    <property type="entry name" value="Prokaryotic type KH domain (KH-domain type II)"/>
    <property type="match status" value="1"/>
</dbReference>
<dbReference type="InterPro" id="IPR020929">
    <property type="entry name" value="Ribosomal_uL5_CS"/>
</dbReference>
<dbReference type="Pfam" id="PF00181">
    <property type="entry name" value="Ribosomal_L2_N"/>
    <property type="match status" value="1"/>
</dbReference>
<dbReference type="GO" id="GO:0015934">
    <property type="term" value="C:large ribosomal subunit"/>
    <property type="evidence" value="ECO:0007669"/>
    <property type="project" value="InterPro"/>
</dbReference>
<dbReference type="InterPro" id="IPR003256">
    <property type="entry name" value="Ribosomal_uL24"/>
</dbReference>
<evidence type="ECO:0000256" key="18">
    <source>
        <dbReference type="ARBA" id="ARBA00035285"/>
    </source>
</evidence>
<dbReference type="FunFam" id="3.30.300.20:FF:000001">
    <property type="entry name" value="30S ribosomal protein S3"/>
    <property type="match status" value="1"/>
</dbReference>
<comment type="similarity">
    <text evidence="10">Belongs to the universal ribosomal protein uL14 family.</text>
</comment>
<dbReference type="GO" id="GO:0016740">
    <property type="term" value="F:transferase activity"/>
    <property type="evidence" value="ECO:0007669"/>
    <property type="project" value="InterPro"/>
</dbReference>
<dbReference type="NCBIfam" id="NF004363">
    <property type="entry name" value="PRK05738.2-4"/>
    <property type="match status" value="1"/>
</dbReference>
<dbReference type="Pfam" id="PF07650">
    <property type="entry name" value="KH_2"/>
    <property type="match status" value="1"/>
</dbReference>
<dbReference type="HAMAP" id="MF_01331_B">
    <property type="entry name" value="Ribosomal_uL22_B"/>
    <property type="match status" value="1"/>
</dbReference>
<dbReference type="InterPro" id="IPR008991">
    <property type="entry name" value="Translation_prot_SH3-like_sf"/>
</dbReference>
<dbReference type="GO" id="GO:0019843">
    <property type="term" value="F:rRNA binding"/>
    <property type="evidence" value="ECO:0007669"/>
    <property type="project" value="UniProtKB-KW"/>
</dbReference>
<dbReference type="HAMAP" id="MF_00374">
    <property type="entry name" value="Ribosomal_uL29"/>
    <property type="match status" value="1"/>
</dbReference>
<dbReference type="FunFam" id="3.30.1440.10:FF:000001">
    <property type="entry name" value="50S ribosomal protein L5"/>
    <property type="match status" value="1"/>
</dbReference>
<evidence type="ECO:0000256" key="24">
    <source>
        <dbReference type="SAM" id="MobiDB-lite"/>
    </source>
</evidence>
<dbReference type="EMBL" id="CAMXCT030000001">
    <property type="protein sequence ID" value="CAL4759150.1"/>
    <property type="molecule type" value="Genomic_DNA"/>
</dbReference>
<dbReference type="Pfam" id="PF00281">
    <property type="entry name" value="Ribosomal_L5"/>
    <property type="match status" value="1"/>
</dbReference>
<evidence type="ECO:0000256" key="3">
    <source>
        <dbReference type="ARBA" id="ARBA00007345"/>
    </source>
</evidence>
<dbReference type="SUPFAM" id="SSF50249">
    <property type="entry name" value="Nucleic acid-binding proteins"/>
    <property type="match status" value="2"/>
</dbReference>
<dbReference type="Pfam" id="PF00366">
    <property type="entry name" value="Ribosomal_S17"/>
    <property type="match status" value="1"/>
</dbReference>
<dbReference type="InterPro" id="IPR020798">
    <property type="entry name" value="Ribosomal_uL16_CS"/>
</dbReference>
<dbReference type="Pfam" id="PF00237">
    <property type="entry name" value="Ribosomal_L22"/>
    <property type="match status" value="1"/>
</dbReference>
<dbReference type="HAMAP" id="MF_01367">
    <property type="entry name" value="Ribosomal_uL14"/>
    <property type="match status" value="1"/>
</dbReference>
<comment type="similarity">
    <text evidence="1">Belongs to the universal ribosomal protein uL2 family.</text>
</comment>
<comment type="similarity">
    <text evidence="8">Belongs to the universal ribosomal protein uL4 family.</text>
</comment>
<dbReference type="CDD" id="cd00336">
    <property type="entry name" value="Ribosomal_L22"/>
    <property type="match status" value="1"/>
</dbReference>
<dbReference type="SMART" id="SM01382">
    <property type="entry name" value="Ribosomal_L2_C"/>
    <property type="match status" value="1"/>
</dbReference>
<dbReference type="NCBIfam" id="TIGR01044">
    <property type="entry name" value="rplV_bact"/>
    <property type="match status" value="1"/>
</dbReference>
<evidence type="ECO:0000256" key="11">
    <source>
        <dbReference type="ARBA" id="ARBA00010761"/>
    </source>
</evidence>
<keyword evidence="15 22" id="KW-0687">Ribonucleoprotein</keyword>
<dbReference type="Gene3D" id="3.90.470.10">
    <property type="entry name" value="Ribosomal protein L22/L17"/>
    <property type="match status" value="1"/>
</dbReference>
<keyword evidence="12" id="KW-0699">rRNA-binding</keyword>
<dbReference type="InterPro" id="IPR031309">
    <property type="entry name" value="Ribosomal_uL5_C"/>
</dbReference>
<dbReference type="HAMAP" id="MF_01328_B">
    <property type="entry name" value="Ribosomal_uL4_B"/>
    <property type="match status" value="1"/>
</dbReference>
<dbReference type="GO" id="GO:0002181">
    <property type="term" value="P:cytoplasmic translation"/>
    <property type="evidence" value="ECO:0007669"/>
    <property type="project" value="TreeGrafter"/>
</dbReference>
<comment type="similarity">
    <text evidence="4">Belongs to the universal ribosomal protein uL5 family.</text>
</comment>
<dbReference type="InterPro" id="IPR012677">
    <property type="entry name" value="Nucleotide-bd_a/b_plait_sf"/>
</dbReference>
<dbReference type="SUPFAM" id="SSF50104">
    <property type="entry name" value="Translation proteins SH3-like domain"/>
    <property type="match status" value="2"/>
</dbReference>
<dbReference type="HAMAP" id="MF_01345_B">
    <property type="entry name" value="Ribosomal_uS17_B"/>
    <property type="match status" value="1"/>
</dbReference>
<evidence type="ECO:0000256" key="13">
    <source>
        <dbReference type="ARBA" id="ARBA00022884"/>
    </source>
</evidence>
<protein>
    <recommendedName>
        <fullName evidence="18">Large ribosomal subunit protein uL22c</fullName>
    </recommendedName>
    <alternativeName>
        <fullName evidence="19">30S ribosomal protein S3, chloroplastic</fullName>
    </alternativeName>
    <alternativeName>
        <fullName evidence="20">Large ribosomal subunit protein uL2m</fullName>
    </alternativeName>
    <alternativeName>
        <fullName evidence="17">Small ribosomal subunit protein uS17c</fullName>
    </alternativeName>
    <alternativeName>
        <fullName evidence="16">Small ribosomal subunit protein uS3c</fullName>
    </alternativeName>
</protein>
<evidence type="ECO:0000256" key="8">
    <source>
        <dbReference type="ARBA" id="ARBA00010528"/>
    </source>
</evidence>
<dbReference type="EMBL" id="CAMXCT010000001">
    <property type="protein sequence ID" value="CAI3971838.1"/>
    <property type="molecule type" value="Genomic_DNA"/>
</dbReference>